<sequence>MISILKYTDCPACGRKHHFGLPEGKWPTGCVCEYVCPETGRRSSLRIDQPGEEARYYPQGAVQLKPLAATA</sequence>
<evidence type="ECO:0000313" key="2">
    <source>
        <dbReference type="Proteomes" id="UP000324974"/>
    </source>
</evidence>
<gene>
    <name evidence="1" type="ORF">PX52LOC_02157</name>
</gene>
<dbReference type="EMBL" id="CP042425">
    <property type="protein sequence ID" value="QEL15242.1"/>
    <property type="molecule type" value="Genomic_DNA"/>
</dbReference>
<name>A0A5C1ABR8_9BACT</name>
<accession>A0A5C1ABR8</accession>
<dbReference type="KEGG" id="lrs:PX52LOC_02157"/>
<proteinExistence type="predicted"/>
<evidence type="ECO:0000313" key="1">
    <source>
        <dbReference type="EMBL" id="QEL15242.1"/>
    </source>
</evidence>
<reference evidence="2" key="1">
    <citation type="submission" date="2019-08" db="EMBL/GenBank/DDBJ databases">
        <title>Limnoglobus roseus gen. nov., sp. nov., a novel freshwater planctomycete with a giant genome from the family Gemmataceae.</title>
        <authorList>
            <person name="Kulichevskaya I.S."/>
            <person name="Naumoff D.G."/>
            <person name="Miroshnikov K."/>
            <person name="Ivanova A."/>
            <person name="Philippov D.A."/>
            <person name="Hakobyan A."/>
            <person name="Rijpstra I.C."/>
            <person name="Sinninghe Damste J.S."/>
            <person name="Liesack W."/>
            <person name="Dedysh S.N."/>
        </authorList>
    </citation>
    <scope>NUCLEOTIDE SEQUENCE [LARGE SCALE GENOMIC DNA]</scope>
    <source>
        <strain evidence="2">PX52</strain>
    </source>
</reference>
<dbReference type="Proteomes" id="UP000324974">
    <property type="component" value="Chromosome"/>
</dbReference>
<keyword evidence="2" id="KW-1185">Reference proteome</keyword>
<dbReference type="RefSeq" id="WP_149110071.1">
    <property type="nucleotide sequence ID" value="NZ_CP042425.1"/>
</dbReference>
<dbReference type="OrthoDB" id="9935677at2"/>
<dbReference type="AlphaFoldDB" id="A0A5C1ABR8"/>
<organism evidence="1 2">
    <name type="scientific">Limnoglobus roseus</name>
    <dbReference type="NCBI Taxonomy" id="2598579"/>
    <lineage>
        <taxon>Bacteria</taxon>
        <taxon>Pseudomonadati</taxon>
        <taxon>Planctomycetota</taxon>
        <taxon>Planctomycetia</taxon>
        <taxon>Gemmatales</taxon>
        <taxon>Gemmataceae</taxon>
        <taxon>Limnoglobus</taxon>
    </lineage>
</organism>
<protein>
    <submittedName>
        <fullName evidence="1">Uncharacterized protein</fullName>
    </submittedName>
</protein>